<dbReference type="SMART" id="SM00148">
    <property type="entry name" value="PLCXc"/>
    <property type="match status" value="1"/>
</dbReference>
<dbReference type="Pfam" id="PF00168">
    <property type="entry name" value="C2"/>
    <property type="match status" value="1"/>
</dbReference>
<evidence type="ECO:0000256" key="5">
    <source>
        <dbReference type="ARBA" id="ARBA00023224"/>
    </source>
</evidence>
<dbReference type="Pfam" id="PF00387">
    <property type="entry name" value="PI-PLC-Y"/>
    <property type="match status" value="1"/>
</dbReference>
<keyword evidence="2 7" id="KW-0378">Hydrolase</keyword>
<dbReference type="GO" id="GO:0051209">
    <property type="term" value="P:release of sequestered calcium ion into cytosol"/>
    <property type="evidence" value="ECO:0007669"/>
    <property type="project" value="TreeGrafter"/>
</dbReference>
<dbReference type="EC" id="3.1.4.11" evidence="7"/>
<evidence type="ECO:0000259" key="9">
    <source>
        <dbReference type="PROSITE" id="PS50008"/>
    </source>
</evidence>
<evidence type="ECO:0000313" key="11">
    <source>
        <dbReference type="Proteomes" id="UP000756132"/>
    </source>
</evidence>
<dbReference type="Gene3D" id="3.20.20.190">
    <property type="entry name" value="Phosphatidylinositol (PI) phosphodiesterase"/>
    <property type="match status" value="1"/>
</dbReference>
<reference evidence="10" key="2">
    <citation type="journal article" date="2022" name="Microb. Genom.">
        <title>A chromosome-scale genome assembly of the tomato pathogen Cladosporium fulvum reveals a compartmentalized genome architecture and the presence of a dispensable chromosome.</title>
        <authorList>
            <person name="Zaccaron A.Z."/>
            <person name="Chen L.H."/>
            <person name="Samaras A."/>
            <person name="Stergiopoulos I."/>
        </authorList>
    </citation>
    <scope>NUCLEOTIDE SEQUENCE</scope>
    <source>
        <strain evidence="10">Race5_Kim</strain>
    </source>
</reference>
<dbReference type="SUPFAM" id="SSF51695">
    <property type="entry name" value="PLC-like phosphodiesterases"/>
    <property type="match status" value="1"/>
</dbReference>
<accession>A0A9Q8LH76</accession>
<proteinExistence type="predicted"/>
<comment type="catalytic activity">
    <reaction evidence="1 7">
        <text>a 1,2-diacyl-sn-glycero-3-phospho-(1D-myo-inositol-4,5-bisphosphate) + H2O = 1D-myo-inositol 1,4,5-trisphosphate + a 1,2-diacyl-sn-glycerol + H(+)</text>
        <dbReference type="Rhea" id="RHEA:33179"/>
        <dbReference type="ChEBI" id="CHEBI:15377"/>
        <dbReference type="ChEBI" id="CHEBI:15378"/>
        <dbReference type="ChEBI" id="CHEBI:17815"/>
        <dbReference type="ChEBI" id="CHEBI:58456"/>
        <dbReference type="ChEBI" id="CHEBI:203600"/>
        <dbReference type="EC" id="3.1.4.11"/>
    </reaction>
</comment>
<dbReference type="InterPro" id="IPR017946">
    <property type="entry name" value="PLC-like_Pdiesterase_TIM-brl"/>
</dbReference>
<organism evidence="10 11">
    <name type="scientific">Passalora fulva</name>
    <name type="common">Tomato leaf mold</name>
    <name type="synonym">Cladosporium fulvum</name>
    <dbReference type="NCBI Taxonomy" id="5499"/>
    <lineage>
        <taxon>Eukaryota</taxon>
        <taxon>Fungi</taxon>
        <taxon>Dikarya</taxon>
        <taxon>Ascomycota</taxon>
        <taxon>Pezizomycotina</taxon>
        <taxon>Dothideomycetes</taxon>
        <taxon>Dothideomycetidae</taxon>
        <taxon>Mycosphaerellales</taxon>
        <taxon>Mycosphaerellaceae</taxon>
        <taxon>Fulvia</taxon>
    </lineage>
</organism>
<dbReference type="GO" id="GO:0048015">
    <property type="term" value="P:phosphatidylinositol-mediated signaling"/>
    <property type="evidence" value="ECO:0007669"/>
    <property type="project" value="TreeGrafter"/>
</dbReference>
<evidence type="ECO:0000256" key="6">
    <source>
        <dbReference type="ARBA" id="ARBA00059664"/>
    </source>
</evidence>
<dbReference type="SUPFAM" id="SSF49562">
    <property type="entry name" value="C2 domain (Calcium/lipid-binding domain, CaLB)"/>
    <property type="match status" value="1"/>
</dbReference>
<dbReference type="CDD" id="cd08598">
    <property type="entry name" value="PI-PLC1c_yeast"/>
    <property type="match status" value="1"/>
</dbReference>
<dbReference type="InterPro" id="IPR000008">
    <property type="entry name" value="C2_dom"/>
</dbReference>
<evidence type="ECO:0000256" key="1">
    <source>
        <dbReference type="ARBA" id="ARBA00001195"/>
    </source>
</evidence>
<dbReference type="GO" id="GO:0016042">
    <property type="term" value="P:lipid catabolic process"/>
    <property type="evidence" value="ECO:0007669"/>
    <property type="project" value="UniProtKB-KW"/>
</dbReference>
<evidence type="ECO:0000256" key="2">
    <source>
        <dbReference type="ARBA" id="ARBA00022801"/>
    </source>
</evidence>
<dbReference type="GeneID" id="71985861"/>
<gene>
    <name evidence="10" type="ORF">CLAFUR5_05983</name>
</gene>
<dbReference type="PROSITE" id="PS50008">
    <property type="entry name" value="PIPLC_Y_DOMAIN"/>
    <property type="match status" value="1"/>
</dbReference>
<keyword evidence="11" id="KW-1185">Reference proteome</keyword>
<dbReference type="OrthoDB" id="269822at2759"/>
<feature type="region of interest" description="Disordered" evidence="8">
    <location>
        <begin position="1"/>
        <end position="42"/>
    </location>
</feature>
<dbReference type="InterPro" id="IPR001711">
    <property type="entry name" value="PLipase_C_Pinositol-sp_Y"/>
</dbReference>
<dbReference type="PROSITE" id="PS50007">
    <property type="entry name" value="PIPLC_X_DOMAIN"/>
    <property type="match status" value="1"/>
</dbReference>
<sequence>MSGLSDRLSKLNPFGKAKTDVEDLGEEMQPDSMAGGGHSTRPTKITKEQLRVSHAVKKFLVDHKIFNANDAALDNDATSSALKELLDRPHVNVPPAVLDRSHPLTEYFISSSHNTYLLAHQLYGTSSAEAYESALRTGSRCVEIDAWDNDDDKDEPKVTHGYTLASHIPFRSVCETIRDVIDTEAAAPQLGSGYKAAPVLLSLENHCNAHGQSRLVDIMREVWGDRLLSEAVRNEGTREQAGTGEHVTLAELGSKIGVIVEFHLPDGDGESSDSSSDEDEDEQVRLDHQKYREQKKQNPAMGIVPELAELGVYAQSVKPRNNSWFEEDLQDGPHHHLINVSESGLLKLMPAHSDKISKHNAKHLMRVFPKGTRISSKNLSPVPFWGIGAQICALNWQTFDHSMQLNEALFAGSDGYVLKPAALRADGSGIVDSGKKKVLKLHIAGATDLPIPEDREADEIRPYVTCTLVHPDDISGDHPKEKTGVYKQHKLQLLHKGENPPPTDPIWNETLKWTYADNELAFLRILIKSDDRFARNPVFVVSAVRLMYAAPGWSFIRMLDLKGRETHCTLLVKFEIVDASSGRFGAGIAGSD</sequence>
<keyword evidence="4 7" id="KW-0443">Lipid metabolism</keyword>
<feature type="region of interest" description="Disordered" evidence="8">
    <location>
        <begin position="263"/>
        <end position="285"/>
    </location>
</feature>
<dbReference type="InterPro" id="IPR000909">
    <property type="entry name" value="PLipase_C_PInositol-sp_X_dom"/>
</dbReference>
<dbReference type="KEGG" id="ffu:CLAFUR5_05983"/>
<dbReference type="Pfam" id="PF00388">
    <property type="entry name" value="PI-PLC-X"/>
    <property type="match status" value="1"/>
</dbReference>
<dbReference type="AlphaFoldDB" id="A0A9Q8LH76"/>
<dbReference type="Proteomes" id="UP000756132">
    <property type="component" value="Chromosome 5"/>
</dbReference>
<dbReference type="EMBL" id="CP090167">
    <property type="protein sequence ID" value="UJO17392.1"/>
    <property type="molecule type" value="Genomic_DNA"/>
</dbReference>
<dbReference type="PRINTS" id="PR00390">
    <property type="entry name" value="PHPHLIPASEC"/>
</dbReference>
<dbReference type="CDD" id="cd00275">
    <property type="entry name" value="C2_PLC_like"/>
    <property type="match status" value="1"/>
</dbReference>
<comment type="function">
    <text evidence="6">The production of the second messenger molecules diacylglycerol (DAG) and inositol 1,4,5-trisphosphate (IP3) is mediated by activated phosphatidylinositol-specific phospholipase C enzymes.</text>
</comment>
<dbReference type="PANTHER" id="PTHR10336">
    <property type="entry name" value="PHOSPHOINOSITIDE-SPECIFIC PHOSPHOLIPASE C FAMILY PROTEIN"/>
    <property type="match status" value="1"/>
</dbReference>
<dbReference type="GO" id="GO:0004435">
    <property type="term" value="F:phosphatidylinositol-4,5-bisphosphate phospholipase C activity"/>
    <property type="evidence" value="ECO:0007669"/>
    <property type="project" value="UniProtKB-EC"/>
</dbReference>
<dbReference type="RefSeq" id="XP_047761758.1">
    <property type="nucleotide sequence ID" value="XM_047905131.1"/>
</dbReference>
<reference evidence="10" key="1">
    <citation type="submission" date="2021-12" db="EMBL/GenBank/DDBJ databases">
        <authorList>
            <person name="Zaccaron A."/>
            <person name="Stergiopoulos I."/>
        </authorList>
    </citation>
    <scope>NUCLEOTIDE SEQUENCE</scope>
    <source>
        <strain evidence="10">Race5_Kim</strain>
    </source>
</reference>
<feature type="compositionally biased region" description="Acidic residues" evidence="8">
    <location>
        <begin position="267"/>
        <end position="282"/>
    </location>
</feature>
<protein>
    <recommendedName>
        <fullName evidence="7">Phosphoinositide phospholipase C</fullName>
        <ecNumber evidence="7">3.1.4.11</ecNumber>
    </recommendedName>
</protein>
<evidence type="ECO:0000256" key="4">
    <source>
        <dbReference type="ARBA" id="ARBA00023098"/>
    </source>
</evidence>
<dbReference type="SMART" id="SM00149">
    <property type="entry name" value="PLCYc"/>
    <property type="match status" value="1"/>
</dbReference>
<keyword evidence="5" id="KW-0807">Transducer</keyword>
<feature type="domain" description="PI-PLC Y-box" evidence="9">
    <location>
        <begin position="307"/>
        <end position="424"/>
    </location>
</feature>
<dbReference type="PANTHER" id="PTHR10336:SF169">
    <property type="entry name" value="PHOSPHOINOSITIDE PHOSPHOLIPASE C"/>
    <property type="match status" value="1"/>
</dbReference>
<dbReference type="FunFam" id="3.20.20.190:FF:000039">
    <property type="entry name" value="Phosphoinositide phospholipase C"/>
    <property type="match status" value="1"/>
</dbReference>
<evidence type="ECO:0000256" key="8">
    <source>
        <dbReference type="SAM" id="MobiDB-lite"/>
    </source>
</evidence>
<evidence type="ECO:0000256" key="7">
    <source>
        <dbReference type="RuleBase" id="RU361133"/>
    </source>
</evidence>
<name>A0A9Q8LH76_PASFU</name>
<dbReference type="InterPro" id="IPR035892">
    <property type="entry name" value="C2_domain_sf"/>
</dbReference>
<dbReference type="OMA" id="DPLWDET"/>
<dbReference type="Gene3D" id="2.60.40.150">
    <property type="entry name" value="C2 domain"/>
    <property type="match status" value="1"/>
</dbReference>
<evidence type="ECO:0000313" key="10">
    <source>
        <dbReference type="EMBL" id="UJO17392.1"/>
    </source>
</evidence>
<dbReference type="InterPro" id="IPR001192">
    <property type="entry name" value="PI-PLC_fam"/>
</dbReference>
<evidence type="ECO:0000256" key="3">
    <source>
        <dbReference type="ARBA" id="ARBA00022963"/>
    </source>
</evidence>
<keyword evidence="3 7" id="KW-0442">Lipid degradation</keyword>